<evidence type="ECO:0000256" key="6">
    <source>
        <dbReference type="ARBA" id="ARBA00023273"/>
    </source>
</evidence>
<dbReference type="PANTHER" id="PTHR14338:SF1">
    <property type="entry name" value="ACTIN FILAMENT-ASSOCIATED PROTEIN 1-LIKE 1"/>
    <property type="match status" value="1"/>
</dbReference>
<name>A0ABD0NM30_CIRMR</name>
<keyword evidence="9" id="KW-1185">Reference proteome</keyword>
<keyword evidence="3" id="KW-0963">Cytoplasm</keyword>
<keyword evidence="6" id="KW-0966">Cell projection</keyword>
<reference evidence="8 9" key="1">
    <citation type="submission" date="2024-05" db="EMBL/GenBank/DDBJ databases">
        <title>Genome sequencing and assembly of Indian major carp, Cirrhinus mrigala (Hamilton, 1822).</title>
        <authorList>
            <person name="Mohindra V."/>
            <person name="Chowdhury L.M."/>
            <person name="Lal K."/>
            <person name="Jena J.K."/>
        </authorList>
    </citation>
    <scope>NUCLEOTIDE SEQUENCE [LARGE SCALE GENOMIC DNA]</scope>
    <source>
        <strain evidence="8">CM1030</strain>
        <tissue evidence="8">Blood</tissue>
    </source>
</reference>
<feature type="coiled-coil region" evidence="7">
    <location>
        <begin position="3"/>
        <end position="37"/>
    </location>
</feature>
<dbReference type="InterPro" id="IPR030113">
    <property type="entry name" value="AFAP"/>
</dbReference>
<evidence type="ECO:0000313" key="9">
    <source>
        <dbReference type="Proteomes" id="UP001529510"/>
    </source>
</evidence>
<comment type="subcellular location">
    <subcellularLocation>
        <location evidence="1">Cell projection</location>
    </subcellularLocation>
    <subcellularLocation>
        <location evidence="2">Cytoplasm</location>
    </subcellularLocation>
</comment>
<dbReference type="AlphaFoldDB" id="A0ABD0NM30"/>
<comment type="caution">
    <text evidence="8">The sequence shown here is derived from an EMBL/GenBank/DDBJ whole genome shotgun (WGS) entry which is preliminary data.</text>
</comment>
<dbReference type="PANTHER" id="PTHR14338">
    <property type="entry name" value="ACTIN FILAMENT-ASSOCIATED PROTEIN 1 FAMILY MEMBER"/>
    <property type="match status" value="1"/>
</dbReference>
<organism evidence="8 9">
    <name type="scientific">Cirrhinus mrigala</name>
    <name type="common">Mrigala</name>
    <dbReference type="NCBI Taxonomy" id="683832"/>
    <lineage>
        <taxon>Eukaryota</taxon>
        <taxon>Metazoa</taxon>
        <taxon>Chordata</taxon>
        <taxon>Craniata</taxon>
        <taxon>Vertebrata</taxon>
        <taxon>Euteleostomi</taxon>
        <taxon>Actinopterygii</taxon>
        <taxon>Neopterygii</taxon>
        <taxon>Teleostei</taxon>
        <taxon>Ostariophysi</taxon>
        <taxon>Cypriniformes</taxon>
        <taxon>Cyprinidae</taxon>
        <taxon>Labeoninae</taxon>
        <taxon>Labeonini</taxon>
        <taxon>Cirrhinus</taxon>
    </lineage>
</organism>
<evidence type="ECO:0000256" key="1">
    <source>
        <dbReference type="ARBA" id="ARBA00004316"/>
    </source>
</evidence>
<accession>A0ABD0NM30</accession>
<gene>
    <name evidence="8" type="ORF">M9458_041861</name>
</gene>
<dbReference type="Proteomes" id="UP001529510">
    <property type="component" value="Unassembled WGS sequence"/>
</dbReference>
<evidence type="ECO:0000256" key="4">
    <source>
        <dbReference type="ARBA" id="ARBA00022737"/>
    </source>
</evidence>
<evidence type="ECO:0000256" key="5">
    <source>
        <dbReference type="ARBA" id="ARBA00023054"/>
    </source>
</evidence>
<protein>
    <submittedName>
        <fullName evidence="8">Uncharacterized protein</fullName>
    </submittedName>
</protein>
<feature type="non-terminal residue" evidence="8">
    <location>
        <position position="58"/>
    </location>
</feature>
<sequence>KQQKAMEQRLAQLEESCRQKEAERVDLELRLTEVKEKLKKSLTGGMLGASVESKPTIK</sequence>
<evidence type="ECO:0000256" key="7">
    <source>
        <dbReference type="SAM" id="Coils"/>
    </source>
</evidence>
<dbReference type="EMBL" id="JAMKFB020000021">
    <property type="protein sequence ID" value="KAL0162465.1"/>
    <property type="molecule type" value="Genomic_DNA"/>
</dbReference>
<evidence type="ECO:0000313" key="8">
    <source>
        <dbReference type="EMBL" id="KAL0162465.1"/>
    </source>
</evidence>
<keyword evidence="4" id="KW-0677">Repeat</keyword>
<feature type="non-terminal residue" evidence="8">
    <location>
        <position position="1"/>
    </location>
</feature>
<evidence type="ECO:0000256" key="3">
    <source>
        <dbReference type="ARBA" id="ARBA00022490"/>
    </source>
</evidence>
<dbReference type="GO" id="GO:0042995">
    <property type="term" value="C:cell projection"/>
    <property type="evidence" value="ECO:0007669"/>
    <property type="project" value="UniProtKB-SubCell"/>
</dbReference>
<proteinExistence type="predicted"/>
<dbReference type="GO" id="GO:0005737">
    <property type="term" value="C:cytoplasm"/>
    <property type="evidence" value="ECO:0007669"/>
    <property type="project" value="UniProtKB-SubCell"/>
</dbReference>
<keyword evidence="5 7" id="KW-0175">Coiled coil</keyword>
<evidence type="ECO:0000256" key="2">
    <source>
        <dbReference type="ARBA" id="ARBA00004496"/>
    </source>
</evidence>